<dbReference type="SUPFAM" id="SSF49464">
    <property type="entry name" value="Carboxypeptidase regulatory domain-like"/>
    <property type="match status" value="1"/>
</dbReference>
<dbReference type="GO" id="GO:0009279">
    <property type="term" value="C:cell outer membrane"/>
    <property type="evidence" value="ECO:0007669"/>
    <property type="project" value="UniProtKB-SubCell"/>
</dbReference>
<evidence type="ECO:0000313" key="9">
    <source>
        <dbReference type="EMBL" id="EAQ50143.1"/>
    </source>
</evidence>
<dbReference type="Gene3D" id="2.60.40.1120">
    <property type="entry name" value="Carboxypeptidase-like, regulatory domain"/>
    <property type="match status" value="1"/>
</dbReference>
<comment type="subcellular location">
    <subcellularLocation>
        <location evidence="1 7">Cell outer membrane</location>
        <topology evidence="1 7">Multi-pass membrane protein</topology>
    </subcellularLocation>
</comment>
<dbReference type="InterPro" id="IPR036942">
    <property type="entry name" value="Beta-barrel_TonB_sf"/>
</dbReference>
<proteinExistence type="inferred from homology"/>
<keyword evidence="2 7" id="KW-0813">Transport</keyword>
<comment type="caution">
    <text evidence="9">The sequence shown here is derived from an EMBL/GenBank/DDBJ whole genome shotgun (WGS) entry which is preliminary data.</text>
</comment>
<dbReference type="PROSITE" id="PS52016">
    <property type="entry name" value="TONB_DEPENDENT_REC_3"/>
    <property type="match status" value="1"/>
</dbReference>
<evidence type="ECO:0000256" key="4">
    <source>
        <dbReference type="ARBA" id="ARBA00022692"/>
    </source>
</evidence>
<evidence type="ECO:0000259" key="8">
    <source>
        <dbReference type="Pfam" id="PF07715"/>
    </source>
</evidence>
<evidence type="ECO:0000256" key="1">
    <source>
        <dbReference type="ARBA" id="ARBA00004571"/>
    </source>
</evidence>
<comment type="similarity">
    <text evidence="7">Belongs to the TonB-dependent receptor family.</text>
</comment>
<dbReference type="InterPro" id="IPR039426">
    <property type="entry name" value="TonB-dep_rcpt-like"/>
</dbReference>
<evidence type="ECO:0000256" key="5">
    <source>
        <dbReference type="ARBA" id="ARBA00023136"/>
    </source>
</evidence>
<feature type="domain" description="TonB-dependent receptor plug" evidence="8">
    <location>
        <begin position="125"/>
        <end position="233"/>
    </location>
</feature>
<sequence length="997" mass="111240">MFVTANSNKLIYEIKNYVVLGARFAVFNTVDFRSAKTVTGTVTDGEGLPLPGVNIVVQGTTNGTQTDFDGNYSINAQVNQVLVFTYVGFEEQQKTVGSASTINVQMTAGEALDEVVVVGYGTRDKTDVVGSVAQVSGDILENRPVANIVDGLQGQVAGLQIFSSSGEPGATPSIRLRGNGSLGAGSTPLILLDGFQVDAAIFTRLNPTDIQDVTVLKDASETAIYGSRAANGVVLITTKKGRKNAEPVINVGVQYGFSNLANTDFFERLMNTEQLTNFWVDAGIYSQGQIDGILAENNADTRWYKYYYKEDVPMQQVNISAQGGSEKTSYFISGAYYGQEGLAYRSDFERFNLRSNVTTNITDWLKTGINIGMAYVTDETNPYGSNSTNRGLAPLAQPFYSPINPETGGRYEGVIPGWNRYDPVYLANKNPYDRNRFQVNPSAFLELSPLDGLTMRSAIGFDGFDERETDRRLPSNVGSLNNGRTDEAFRRDVLMTVSNTVEYDFNIAERHELTVLGGHEFSDFNRERFAAISTGQTDDRLILLEQGPTNRDVEHYKEEWSLESFFGRLTYGFDGKYFVNATIREDGSSRFGRDNRKATFWAVGARWNVINENFLTDVNWLDNLVLRANIGTSGNSDIGFYNSYALVGTNQYQGQTGWQLNTPGNPGLQWESQEAASVGLELGLFNKLRATVEYYERTTSNMLIDVPYPYTTGFDEVTENTGSLKNYGFDVALEFDVVKNEDLSITPYVTLNYNQNKVTELFQGRDYWIIPNTGVSWAVGQPVSYFYPVFAGVNPDNGDAEWYLPNEDPDQIVNNRQDPDAVTNQFNTAALQQNTGIDRYAPFNGGFGLRANYKGIFLQSHFAFSSGKYMINNGRYFFENPNVFAGFNQNDRVQDFWREPGDQTLFPRANVQFTQFDSNLIEDASFIRMKTLTLGYNFPQELMRQIGFVDNVKVYMTGRNLLTWTKYLGPDPEVDTNVALGTNPNTKQLIFGVDFQF</sequence>
<name>A3XJY2_LEEBM</name>
<gene>
    <name evidence="9" type="ORF">MED217_03295</name>
</gene>
<dbReference type="InterPro" id="IPR012910">
    <property type="entry name" value="Plug_dom"/>
</dbReference>
<evidence type="ECO:0000256" key="7">
    <source>
        <dbReference type="PROSITE-ProRule" id="PRU01360"/>
    </source>
</evidence>
<dbReference type="EMBL" id="AANC01000003">
    <property type="protein sequence ID" value="EAQ50143.1"/>
    <property type="molecule type" value="Genomic_DNA"/>
</dbReference>
<keyword evidence="6 7" id="KW-0998">Cell outer membrane</keyword>
<evidence type="ECO:0000256" key="3">
    <source>
        <dbReference type="ARBA" id="ARBA00022452"/>
    </source>
</evidence>
<dbReference type="AlphaFoldDB" id="A3XJY2"/>
<dbReference type="InterPro" id="IPR008969">
    <property type="entry name" value="CarboxyPept-like_regulatory"/>
</dbReference>
<dbReference type="InterPro" id="IPR037066">
    <property type="entry name" value="Plug_dom_sf"/>
</dbReference>
<dbReference type="InterPro" id="IPR023997">
    <property type="entry name" value="TonB-dep_OMP_SusC/RagA_CS"/>
</dbReference>
<evidence type="ECO:0000256" key="6">
    <source>
        <dbReference type="ARBA" id="ARBA00023237"/>
    </source>
</evidence>
<dbReference type="Pfam" id="PF07715">
    <property type="entry name" value="Plug"/>
    <property type="match status" value="1"/>
</dbReference>
<dbReference type="Gene3D" id="2.170.130.10">
    <property type="entry name" value="TonB-dependent receptor, plug domain"/>
    <property type="match status" value="1"/>
</dbReference>
<dbReference type="NCBIfam" id="TIGR04056">
    <property type="entry name" value="OMP_RagA_SusC"/>
    <property type="match status" value="1"/>
</dbReference>
<dbReference type="SUPFAM" id="SSF56935">
    <property type="entry name" value="Porins"/>
    <property type="match status" value="1"/>
</dbReference>
<dbReference type="eggNOG" id="COG1629">
    <property type="taxonomic scope" value="Bacteria"/>
</dbReference>
<dbReference type="Pfam" id="PF13715">
    <property type="entry name" value="CarbopepD_reg_2"/>
    <property type="match status" value="1"/>
</dbReference>
<reference evidence="9 10" key="1">
    <citation type="journal article" date="2007" name="Nature">
        <title>Light stimulates growth of proteorhodopsin-containing marine Flavobacteria.</title>
        <authorList>
            <person name="Gomez-Consarnau L."/>
            <person name="Gonzalez J.M."/>
            <person name="Coll-Llado M."/>
            <person name="Gourdon P."/>
            <person name="Pascher T."/>
            <person name="Neutze R."/>
            <person name="Pedros-Alio C."/>
            <person name="Pinhassi J."/>
        </authorList>
    </citation>
    <scope>NUCLEOTIDE SEQUENCE [LARGE SCALE GENOMIC DNA]</scope>
    <source>
        <strain evidence="9 10">MED217</strain>
    </source>
</reference>
<accession>A3XJY2</accession>
<dbReference type="Gene3D" id="2.40.170.20">
    <property type="entry name" value="TonB-dependent receptor, beta-barrel domain"/>
    <property type="match status" value="1"/>
</dbReference>
<keyword evidence="3 7" id="KW-1134">Transmembrane beta strand</keyword>
<keyword evidence="4 7" id="KW-0812">Transmembrane</keyword>
<dbReference type="InterPro" id="IPR023996">
    <property type="entry name" value="TonB-dep_OMP_SusC/RagA"/>
</dbReference>
<evidence type="ECO:0000313" key="10">
    <source>
        <dbReference type="Proteomes" id="UP000001601"/>
    </source>
</evidence>
<dbReference type="Proteomes" id="UP000001601">
    <property type="component" value="Unassembled WGS sequence"/>
</dbReference>
<organism evidence="9 10">
    <name type="scientific">Leeuwenhoekiella blandensis (strain CECT 7118 / CCUG 51940 / KCTC 22103 / MED217)</name>
    <name type="common">Flavobacterium sp. (strain MED217)</name>
    <dbReference type="NCBI Taxonomy" id="398720"/>
    <lineage>
        <taxon>Bacteria</taxon>
        <taxon>Pseudomonadati</taxon>
        <taxon>Bacteroidota</taxon>
        <taxon>Flavobacteriia</taxon>
        <taxon>Flavobacteriales</taxon>
        <taxon>Flavobacteriaceae</taxon>
        <taxon>Leeuwenhoekiella</taxon>
    </lineage>
</organism>
<evidence type="ECO:0000256" key="2">
    <source>
        <dbReference type="ARBA" id="ARBA00022448"/>
    </source>
</evidence>
<dbReference type="HOGENOM" id="CLU_004317_0_1_10"/>
<protein>
    <submittedName>
        <fullName evidence="9">RagA protein</fullName>
    </submittedName>
</protein>
<keyword evidence="10" id="KW-1185">Reference proteome</keyword>
<dbReference type="NCBIfam" id="TIGR04057">
    <property type="entry name" value="SusC_RagA_signa"/>
    <property type="match status" value="1"/>
</dbReference>
<dbReference type="STRING" id="398720.MED217_03295"/>
<keyword evidence="5 7" id="KW-0472">Membrane</keyword>